<dbReference type="Gene3D" id="3.40.50.920">
    <property type="match status" value="1"/>
</dbReference>
<dbReference type="Pfam" id="PF02780">
    <property type="entry name" value="Transketolase_C"/>
    <property type="match status" value="1"/>
</dbReference>
<dbReference type="PANTHER" id="PTHR43825">
    <property type="entry name" value="PYRUVATE DEHYDROGENASE E1 COMPONENT"/>
    <property type="match status" value="1"/>
</dbReference>
<proteinExistence type="inferred from homology"/>
<evidence type="ECO:0000256" key="3">
    <source>
        <dbReference type="ARBA" id="ARBA00001946"/>
    </source>
</evidence>
<evidence type="ECO:0000256" key="5">
    <source>
        <dbReference type="ARBA" id="ARBA00007131"/>
    </source>
</evidence>
<evidence type="ECO:0000256" key="2">
    <source>
        <dbReference type="ARBA" id="ARBA00001936"/>
    </source>
</evidence>
<dbReference type="InterPro" id="IPR029061">
    <property type="entry name" value="THDP-binding"/>
</dbReference>
<reference evidence="8 9" key="1">
    <citation type="submission" date="2022-07" db="EMBL/GenBank/DDBJ databases">
        <title>Methylomonas rivi sp. nov., Methylomonas rosea sp. nov., Methylomonas aureus sp. nov. and Methylomonas subterranea sp. nov., four novel methanotrophs isolated from a freshwater creek and the deep terrestrial subsurface.</title>
        <authorList>
            <person name="Abin C."/>
            <person name="Sankaranarayanan K."/>
            <person name="Garner C."/>
            <person name="Sindelar R."/>
            <person name="Kotary K."/>
            <person name="Garner R."/>
            <person name="Barclay S."/>
            <person name="Lawson P."/>
            <person name="Krumholz L."/>
        </authorList>
    </citation>
    <scope>NUCLEOTIDE SEQUENCE [LARGE SCALE GENOMIC DNA]</scope>
    <source>
        <strain evidence="8 9">SURF-2</strain>
    </source>
</reference>
<dbReference type="InterPro" id="IPR033248">
    <property type="entry name" value="Transketolase_C"/>
</dbReference>
<accession>A0ABT1TF32</accession>
<dbReference type="EMBL" id="JANIBJ010000012">
    <property type="protein sequence ID" value="MCQ8104040.1"/>
    <property type="molecule type" value="Genomic_DNA"/>
</dbReference>
<comment type="similarity">
    <text evidence="5">Belongs to the transketolase family.</text>
</comment>
<evidence type="ECO:0000256" key="6">
    <source>
        <dbReference type="ARBA" id="ARBA00023052"/>
    </source>
</evidence>
<sequence length="630" mass="68179">MSKFPIDLGAYQRVTLDPKNPTLTDAQRASLKANIQLCRDAIVYFTANGAARGVGGHTGGPYDTVPEVMIMDALFHSSNDFVPIFFDEAGHRVATQYLMSALNGDLPAERLIEYRAAHSHLPGHPELGFTPGVKFSSGRLGHMWPYVNGVAIANPDKTLFCLGSDGSQQEGNDAEAARLAVAQGLNVKLIIDDNNVTIAGHPSEYLKGCSTAKTLAGQGVTVLEGDGEDLDDLYKRIITAINTPGPVAVINHRPMCPGIVGLEGSTHGHDVVSVKVALEYLESHGRQAAADALREVKAPKNDAVFLGSSDKWDANRNVFGDACVEVLGRLSEAERIAKVRVVDSDLEGSCGLFKIHKAFPEVFISSGIMERGNFSAAAGFGMEAGKQGIFGTFSAFLEMLMSEITMARLNNSNVLSHFSHSGIDDMADNTCHFGLNNMFADNGLSDAYETKLYFPADPLQMKACVEKVFFDPGLRFIFSTRSKVPTILDGNGNEFFGGDYKFVPGKDEVIREGTAGYIVSFGEALYRALDAVERLKQQGVDVGLINKPTLNVIDEDMLTKLGKAPKVMVVESFNRKTGLGSRMGTWLLERGYTPKYAYIATHKEGCGGLWEQFPHQGIDPAGIMASFLKN</sequence>
<dbReference type="InterPro" id="IPR005475">
    <property type="entry name" value="Transketolase-like_Pyr-bd"/>
</dbReference>
<dbReference type="InterPro" id="IPR009014">
    <property type="entry name" value="Transketo_C/PFOR_II"/>
</dbReference>
<dbReference type="InterPro" id="IPR051157">
    <property type="entry name" value="PDH/Transketolase"/>
</dbReference>
<dbReference type="SMART" id="SM00861">
    <property type="entry name" value="Transket_pyr"/>
    <property type="match status" value="1"/>
</dbReference>
<protein>
    <submittedName>
        <fullName evidence="8">Transketolase</fullName>
    </submittedName>
</protein>
<dbReference type="Pfam" id="PF02779">
    <property type="entry name" value="Transket_pyr"/>
    <property type="match status" value="1"/>
</dbReference>
<evidence type="ECO:0000259" key="7">
    <source>
        <dbReference type="SMART" id="SM00861"/>
    </source>
</evidence>
<dbReference type="InterPro" id="IPR005474">
    <property type="entry name" value="Transketolase_N"/>
</dbReference>
<evidence type="ECO:0000313" key="9">
    <source>
        <dbReference type="Proteomes" id="UP001524499"/>
    </source>
</evidence>
<dbReference type="RefSeq" id="WP_256601800.1">
    <property type="nucleotide sequence ID" value="NZ_JANIBJ010000012.1"/>
</dbReference>
<name>A0ABT1TF32_9GAMM</name>
<gene>
    <name evidence="8" type="ORF">NP590_07990</name>
</gene>
<dbReference type="SUPFAM" id="SSF52922">
    <property type="entry name" value="TK C-terminal domain-like"/>
    <property type="match status" value="1"/>
</dbReference>
<comment type="cofactor">
    <cofactor evidence="1">
        <name>Ca(2+)</name>
        <dbReference type="ChEBI" id="CHEBI:29108"/>
    </cofactor>
</comment>
<dbReference type="PANTHER" id="PTHR43825:SF1">
    <property type="entry name" value="TRANSKETOLASE-LIKE PYRIMIDINE-BINDING DOMAIN-CONTAINING PROTEIN"/>
    <property type="match status" value="1"/>
</dbReference>
<comment type="cofactor">
    <cofactor evidence="2">
        <name>Mn(2+)</name>
        <dbReference type="ChEBI" id="CHEBI:29035"/>
    </cofactor>
</comment>
<feature type="domain" description="Transketolase-like pyrimidine-binding" evidence="7">
    <location>
        <begin position="313"/>
        <end position="486"/>
    </location>
</feature>
<evidence type="ECO:0000256" key="4">
    <source>
        <dbReference type="ARBA" id="ARBA00001964"/>
    </source>
</evidence>
<keyword evidence="6" id="KW-0786">Thiamine pyrophosphate</keyword>
<dbReference type="Gene3D" id="3.40.50.970">
    <property type="match status" value="2"/>
</dbReference>
<evidence type="ECO:0000313" key="8">
    <source>
        <dbReference type="EMBL" id="MCQ8104040.1"/>
    </source>
</evidence>
<keyword evidence="9" id="KW-1185">Reference proteome</keyword>
<comment type="cofactor">
    <cofactor evidence="3">
        <name>Mg(2+)</name>
        <dbReference type="ChEBI" id="CHEBI:18420"/>
    </cofactor>
</comment>
<dbReference type="Proteomes" id="UP001524499">
    <property type="component" value="Unassembled WGS sequence"/>
</dbReference>
<dbReference type="Pfam" id="PF00456">
    <property type="entry name" value="Transketolase_N"/>
    <property type="match status" value="1"/>
</dbReference>
<organism evidence="8 9">
    <name type="scientific">Methylomonas subterranea</name>
    <dbReference type="NCBI Taxonomy" id="2952225"/>
    <lineage>
        <taxon>Bacteria</taxon>
        <taxon>Pseudomonadati</taxon>
        <taxon>Pseudomonadota</taxon>
        <taxon>Gammaproteobacteria</taxon>
        <taxon>Methylococcales</taxon>
        <taxon>Methylococcaceae</taxon>
        <taxon>Methylomonas</taxon>
    </lineage>
</organism>
<comment type="cofactor">
    <cofactor evidence="4">
        <name>thiamine diphosphate</name>
        <dbReference type="ChEBI" id="CHEBI:58937"/>
    </cofactor>
</comment>
<evidence type="ECO:0000256" key="1">
    <source>
        <dbReference type="ARBA" id="ARBA00001913"/>
    </source>
</evidence>
<comment type="caution">
    <text evidence="8">The sequence shown here is derived from an EMBL/GenBank/DDBJ whole genome shotgun (WGS) entry which is preliminary data.</text>
</comment>
<dbReference type="SUPFAM" id="SSF52518">
    <property type="entry name" value="Thiamin diphosphate-binding fold (THDP-binding)"/>
    <property type="match status" value="2"/>
</dbReference>